<reference evidence="2" key="1">
    <citation type="journal article" date="2020" name="Stud. Mycol.">
        <title>101 Dothideomycetes genomes: a test case for predicting lifestyles and emergence of pathogens.</title>
        <authorList>
            <person name="Haridas S."/>
            <person name="Albert R."/>
            <person name="Binder M."/>
            <person name="Bloem J."/>
            <person name="Labutti K."/>
            <person name="Salamov A."/>
            <person name="Andreopoulos B."/>
            <person name="Baker S."/>
            <person name="Barry K."/>
            <person name="Bills G."/>
            <person name="Bluhm B."/>
            <person name="Cannon C."/>
            <person name="Castanera R."/>
            <person name="Culley D."/>
            <person name="Daum C."/>
            <person name="Ezra D."/>
            <person name="Gonzalez J."/>
            <person name="Henrissat B."/>
            <person name="Kuo A."/>
            <person name="Liang C."/>
            <person name="Lipzen A."/>
            <person name="Lutzoni F."/>
            <person name="Magnuson J."/>
            <person name="Mondo S."/>
            <person name="Nolan M."/>
            <person name="Ohm R."/>
            <person name="Pangilinan J."/>
            <person name="Park H.-J."/>
            <person name="Ramirez L."/>
            <person name="Alfaro M."/>
            <person name="Sun H."/>
            <person name="Tritt A."/>
            <person name="Yoshinaga Y."/>
            <person name="Zwiers L.-H."/>
            <person name="Turgeon B."/>
            <person name="Goodwin S."/>
            <person name="Spatafora J."/>
            <person name="Crous P."/>
            <person name="Grigoriev I."/>
        </authorList>
    </citation>
    <scope>NUCLEOTIDE SEQUENCE</scope>
    <source>
        <strain evidence="2">ATCC 16933</strain>
    </source>
</reference>
<keyword evidence="3" id="KW-1185">Reference proteome</keyword>
<evidence type="ECO:0000313" key="2">
    <source>
        <dbReference type="EMBL" id="KAF2454513.1"/>
    </source>
</evidence>
<proteinExistence type="predicted"/>
<feature type="transmembrane region" description="Helical" evidence="1">
    <location>
        <begin position="118"/>
        <end position="139"/>
    </location>
</feature>
<keyword evidence="1" id="KW-0472">Membrane</keyword>
<feature type="transmembrane region" description="Helical" evidence="1">
    <location>
        <begin position="92"/>
        <end position="112"/>
    </location>
</feature>
<dbReference type="EMBL" id="MU001691">
    <property type="protein sequence ID" value="KAF2454513.1"/>
    <property type="molecule type" value="Genomic_DNA"/>
</dbReference>
<name>A0A6A6NTC1_9PEZI</name>
<keyword evidence="1" id="KW-1133">Transmembrane helix</keyword>
<evidence type="ECO:0000256" key="1">
    <source>
        <dbReference type="SAM" id="Phobius"/>
    </source>
</evidence>
<accession>A0A6A6NTC1</accession>
<feature type="transmembrane region" description="Helical" evidence="1">
    <location>
        <begin position="188"/>
        <end position="212"/>
    </location>
</feature>
<feature type="transmembrane region" description="Helical" evidence="1">
    <location>
        <begin position="232"/>
        <end position="254"/>
    </location>
</feature>
<evidence type="ECO:0000313" key="3">
    <source>
        <dbReference type="Proteomes" id="UP000799766"/>
    </source>
</evidence>
<keyword evidence="1" id="KW-0812">Transmembrane</keyword>
<sequence>MPVTDGLLEIFAILGAPARLVARLPLLSRTLFNGFSNPWPKTSYARTRYGPLYKLRPWLIFDVRELEGLEELINTATDKQLLAFRKSQLDSFNIVCIIGALLAQVAISTLQLPLMEKTHYVCHGMLTISTVLGLMAVYFSCLQQRTYGFLDDPDTLRLWLSDGTIHQRQTVTGSSDSRMQSSVIAHQFLQAPFEVLGIAIVCFLGGLGVYLGCAMTGNFELHGGDTLEGNRGIMIVFLVSVLFSLSLFGQLLGGKDNEIRRARREAARSDFYVAGHLDVQRSGSPRKFHQALEEHRMHTLAGSTDASELAKALEKSAAAHRSCAEVDAKVAELLRHFSGNAREHVM</sequence>
<protein>
    <submittedName>
        <fullName evidence="2">Uncharacterized protein</fullName>
    </submittedName>
</protein>
<dbReference type="Proteomes" id="UP000799766">
    <property type="component" value="Unassembled WGS sequence"/>
</dbReference>
<dbReference type="AlphaFoldDB" id="A0A6A6NTC1"/>
<dbReference type="OrthoDB" id="4941332at2759"/>
<gene>
    <name evidence="2" type="ORF">BDY21DRAFT_291230</name>
</gene>
<organism evidence="2 3">
    <name type="scientific">Lineolata rhizophorae</name>
    <dbReference type="NCBI Taxonomy" id="578093"/>
    <lineage>
        <taxon>Eukaryota</taxon>
        <taxon>Fungi</taxon>
        <taxon>Dikarya</taxon>
        <taxon>Ascomycota</taxon>
        <taxon>Pezizomycotina</taxon>
        <taxon>Dothideomycetes</taxon>
        <taxon>Dothideomycetes incertae sedis</taxon>
        <taxon>Lineolatales</taxon>
        <taxon>Lineolataceae</taxon>
        <taxon>Lineolata</taxon>
    </lineage>
</organism>